<evidence type="ECO:0000313" key="1">
    <source>
        <dbReference type="EMBL" id="GFD36517.1"/>
    </source>
</evidence>
<proteinExistence type="predicted"/>
<reference evidence="1" key="1">
    <citation type="journal article" date="2019" name="Sci. Rep.">
        <title>Draft genome of Tanacetum cinerariifolium, the natural source of mosquito coil.</title>
        <authorList>
            <person name="Yamashiro T."/>
            <person name="Shiraishi A."/>
            <person name="Satake H."/>
            <person name="Nakayama K."/>
        </authorList>
    </citation>
    <scope>NUCLEOTIDE SEQUENCE</scope>
</reference>
<name>A0A699VMT1_TANCI</name>
<comment type="caution">
    <text evidence="1">The sequence shown here is derived from an EMBL/GenBank/DDBJ whole genome shotgun (WGS) entry which is preliminary data.</text>
</comment>
<feature type="non-terminal residue" evidence="1">
    <location>
        <position position="42"/>
    </location>
</feature>
<gene>
    <name evidence="1" type="ORF">Tci_908486</name>
</gene>
<protein>
    <submittedName>
        <fullName evidence="1">Uncharacterized protein</fullName>
    </submittedName>
</protein>
<organism evidence="1">
    <name type="scientific">Tanacetum cinerariifolium</name>
    <name type="common">Dalmatian daisy</name>
    <name type="synonym">Chrysanthemum cinerariifolium</name>
    <dbReference type="NCBI Taxonomy" id="118510"/>
    <lineage>
        <taxon>Eukaryota</taxon>
        <taxon>Viridiplantae</taxon>
        <taxon>Streptophyta</taxon>
        <taxon>Embryophyta</taxon>
        <taxon>Tracheophyta</taxon>
        <taxon>Spermatophyta</taxon>
        <taxon>Magnoliopsida</taxon>
        <taxon>eudicotyledons</taxon>
        <taxon>Gunneridae</taxon>
        <taxon>Pentapetalae</taxon>
        <taxon>asterids</taxon>
        <taxon>campanulids</taxon>
        <taxon>Asterales</taxon>
        <taxon>Asteraceae</taxon>
        <taxon>Asteroideae</taxon>
        <taxon>Anthemideae</taxon>
        <taxon>Anthemidinae</taxon>
        <taxon>Tanacetum</taxon>
    </lineage>
</organism>
<dbReference type="EMBL" id="BKCJ011472885">
    <property type="protein sequence ID" value="GFD36517.1"/>
    <property type="molecule type" value="Genomic_DNA"/>
</dbReference>
<accession>A0A699VMT1</accession>
<sequence>MPPKPDSVFHTAPIAVETDHSAFTVQLSPAKPAEDLSHTNRP</sequence>
<dbReference type="AlphaFoldDB" id="A0A699VMT1"/>